<sequence length="79" mass="9382">MKSVGIVLFIIFLLLYEKVLRPIICKKKIYEHINNLSGQVDNIEKLTARDEIYNVYYTVNGQANHSIVKFNLFYKTKWK</sequence>
<evidence type="ECO:0008006" key="3">
    <source>
        <dbReference type="Google" id="ProtNLM"/>
    </source>
</evidence>
<proteinExistence type="predicted"/>
<evidence type="ECO:0000313" key="2">
    <source>
        <dbReference type="Proteomes" id="UP000094652"/>
    </source>
</evidence>
<dbReference type="KEGG" id="ctae:BGI42_15305"/>
<protein>
    <recommendedName>
        <fullName evidence="3">DUF3139 domain-containing protein</fullName>
    </recommendedName>
</protein>
<dbReference type="EMBL" id="CP017256">
    <property type="protein sequence ID" value="AOR25108.1"/>
    <property type="molecule type" value="Genomic_DNA"/>
</dbReference>
<organism evidence="1 2">
    <name type="scientific">Clostridium taeniosporum</name>
    <dbReference type="NCBI Taxonomy" id="394958"/>
    <lineage>
        <taxon>Bacteria</taxon>
        <taxon>Bacillati</taxon>
        <taxon>Bacillota</taxon>
        <taxon>Clostridia</taxon>
        <taxon>Eubacteriales</taxon>
        <taxon>Clostridiaceae</taxon>
        <taxon>Clostridium</taxon>
    </lineage>
</organism>
<keyword evidence="1" id="KW-0614">Plasmid</keyword>
<dbReference type="AlphaFoldDB" id="A0A1D7XP52"/>
<name>A0A1D7XP52_9CLOT</name>
<reference evidence="2" key="1">
    <citation type="submission" date="2016-09" db="EMBL/GenBank/DDBJ databases">
        <title>Genomics of Clostridium taeniosporum, an organism which forms endospores with ribbon-like appendages.</title>
        <authorList>
            <person name="Walker J.R."/>
        </authorList>
    </citation>
    <scope>NUCLEOTIDE SEQUENCE [LARGE SCALE GENOMIC DNA]</scope>
    <source>
        <strain evidence="2">1/k</strain>
        <plasmid evidence="2">Plasmid pct3</plasmid>
    </source>
</reference>
<accession>A0A1D7XP52</accession>
<keyword evidence="2" id="KW-1185">Reference proteome</keyword>
<dbReference type="RefSeq" id="WP_069681226.1">
    <property type="nucleotide sequence ID" value="NZ_CP017256.2"/>
</dbReference>
<dbReference type="OrthoDB" id="1932236at2"/>
<geneLocation type="plasmid" evidence="2">
    <name>pct3</name>
</geneLocation>
<gene>
    <name evidence="1" type="ORF">BGI42_15305</name>
</gene>
<dbReference type="Proteomes" id="UP000094652">
    <property type="component" value="Plasmid pCt3"/>
</dbReference>
<evidence type="ECO:0000313" key="1">
    <source>
        <dbReference type="EMBL" id="AOR25108.1"/>
    </source>
</evidence>